<reference evidence="1 2" key="1">
    <citation type="submission" date="2023-07" db="EMBL/GenBank/DDBJ databases">
        <title>Sorghum-associated microbial communities from plants grown in Nebraska, USA.</title>
        <authorList>
            <person name="Schachtman D."/>
        </authorList>
    </citation>
    <scope>NUCLEOTIDE SEQUENCE [LARGE SCALE GENOMIC DNA]</scope>
    <source>
        <strain evidence="1 2">BE332</strain>
    </source>
</reference>
<protein>
    <submittedName>
        <fullName evidence="1">Uncharacterized protein</fullName>
    </submittedName>
</protein>
<evidence type="ECO:0000313" key="2">
    <source>
        <dbReference type="Proteomes" id="UP001239626"/>
    </source>
</evidence>
<dbReference type="Proteomes" id="UP001239626">
    <property type="component" value="Unassembled WGS sequence"/>
</dbReference>
<evidence type="ECO:0000313" key="1">
    <source>
        <dbReference type="EMBL" id="MDQ0372608.1"/>
    </source>
</evidence>
<dbReference type="EMBL" id="JAUSVB010000001">
    <property type="protein sequence ID" value="MDQ0372608.1"/>
    <property type="molecule type" value="Genomic_DNA"/>
</dbReference>
<organism evidence="1 2">
    <name type="scientific">Cellulomonas humilata</name>
    <dbReference type="NCBI Taxonomy" id="144055"/>
    <lineage>
        <taxon>Bacteria</taxon>
        <taxon>Bacillati</taxon>
        <taxon>Actinomycetota</taxon>
        <taxon>Actinomycetes</taxon>
        <taxon>Micrococcales</taxon>
        <taxon>Cellulomonadaceae</taxon>
        <taxon>Cellulomonas</taxon>
    </lineage>
</organism>
<name>A0ABU0EBY8_9CELL</name>
<sequence length="245" mass="27247">MSSRPDWLARYGAGDHHGVWRELGRLGDRVREPAYAGEAQEVCDEWARRVRINLDRIIQRLADQGYRFQVNDDTQTPVVPWTPPSSSAEEHVRWLEATFGPVPMTVSSWVRVVGDVWLVGTHPRWPDASAADPFVLEIEGTRCPGDDMRAYLVGEREAWEEYSDGEPFQLPVSPDALHKDNVSGGPPYGIVLPDSGAVGRIVAAEEMSFVDYVRLALDLGGFPGCTNQDREGPVISSLRARLLPL</sequence>
<proteinExistence type="predicted"/>
<dbReference type="RefSeq" id="WP_307490188.1">
    <property type="nucleotide sequence ID" value="NZ_JAUSVB010000001.1"/>
</dbReference>
<gene>
    <name evidence="1" type="ORF">J2X26_000905</name>
</gene>
<comment type="caution">
    <text evidence="1">The sequence shown here is derived from an EMBL/GenBank/DDBJ whole genome shotgun (WGS) entry which is preliminary data.</text>
</comment>
<keyword evidence="2" id="KW-1185">Reference proteome</keyword>
<accession>A0ABU0EBY8</accession>